<dbReference type="OrthoDB" id="4850745at2759"/>
<comment type="caution">
    <text evidence="2">The sequence shown here is derived from an EMBL/GenBank/DDBJ whole genome shotgun (WGS) entry which is preliminary data.</text>
</comment>
<evidence type="ECO:0000313" key="2">
    <source>
        <dbReference type="EMBL" id="KAH7368825.1"/>
    </source>
</evidence>
<protein>
    <submittedName>
        <fullName evidence="2">Uncharacterized protein</fullName>
    </submittedName>
</protein>
<keyword evidence="1" id="KW-0472">Membrane</keyword>
<sequence length="217" mass="24342">MPALPTLITSLAPEFPKKTAIGTINSIMSTPSIIENPTAVASASPTCHPSATGTACPIAPVEAPDVPVIWAYVLVLLMPIVFVALAIYSNRQETLYQRDQVRNRLRNEIELAEMRRYWFPWRDALDEDELNTEGYRDDTSGDEDDDFMDEKDLADGHDVLHHIRRHYHCGCPPSDHHTGKTYEEAVPAELREMLDAVRAVINTGTDADDDEDTVRRL</sequence>
<reference evidence="2" key="1">
    <citation type="journal article" date="2021" name="Nat. Commun.">
        <title>Genetic determinants of endophytism in the Arabidopsis root mycobiome.</title>
        <authorList>
            <person name="Mesny F."/>
            <person name="Miyauchi S."/>
            <person name="Thiergart T."/>
            <person name="Pickel B."/>
            <person name="Atanasova L."/>
            <person name="Karlsson M."/>
            <person name="Huettel B."/>
            <person name="Barry K.W."/>
            <person name="Haridas S."/>
            <person name="Chen C."/>
            <person name="Bauer D."/>
            <person name="Andreopoulos W."/>
            <person name="Pangilinan J."/>
            <person name="LaButti K."/>
            <person name="Riley R."/>
            <person name="Lipzen A."/>
            <person name="Clum A."/>
            <person name="Drula E."/>
            <person name="Henrissat B."/>
            <person name="Kohler A."/>
            <person name="Grigoriev I.V."/>
            <person name="Martin F.M."/>
            <person name="Hacquard S."/>
        </authorList>
    </citation>
    <scope>NUCLEOTIDE SEQUENCE</scope>
    <source>
        <strain evidence="2">MPI-CAGE-AT-0016</strain>
    </source>
</reference>
<dbReference type="AlphaFoldDB" id="A0A8K0TJU6"/>
<dbReference type="Proteomes" id="UP000813385">
    <property type="component" value="Unassembled WGS sequence"/>
</dbReference>
<evidence type="ECO:0000256" key="1">
    <source>
        <dbReference type="SAM" id="Phobius"/>
    </source>
</evidence>
<organism evidence="2 3">
    <name type="scientific">Plectosphaerella cucumerina</name>
    <dbReference type="NCBI Taxonomy" id="40658"/>
    <lineage>
        <taxon>Eukaryota</taxon>
        <taxon>Fungi</taxon>
        <taxon>Dikarya</taxon>
        <taxon>Ascomycota</taxon>
        <taxon>Pezizomycotina</taxon>
        <taxon>Sordariomycetes</taxon>
        <taxon>Hypocreomycetidae</taxon>
        <taxon>Glomerellales</taxon>
        <taxon>Plectosphaerellaceae</taxon>
        <taxon>Plectosphaerella</taxon>
    </lineage>
</organism>
<keyword evidence="3" id="KW-1185">Reference proteome</keyword>
<keyword evidence="1" id="KW-0812">Transmembrane</keyword>
<name>A0A8K0TJU6_9PEZI</name>
<proteinExistence type="predicted"/>
<gene>
    <name evidence="2" type="ORF">B0T11DRAFT_350387</name>
</gene>
<keyword evidence="1" id="KW-1133">Transmembrane helix</keyword>
<evidence type="ECO:0000313" key="3">
    <source>
        <dbReference type="Proteomes" id="UP000813385"/>
    </source>
</evidence>
<accession>A0A8K0TJU6</accession>
<feature type="transmembrane region" description="Helical" evidence="1">
    <location>
        <begin position="69"/>
        <end position="88"/>
    </location>
</feature>
<dbReference type="EMBL" id="JAGPXD010000002">
    <property type="protein sequence ID" value="KAH7368825.1"/>
    <property type="molecule type" value="Genomic_DNA"/>
</dbReference>